<evidence type="ECO:0000313" key="5">
    <source>
        <dbReference type="Proteomes" id="UP000186336"/>
    </source>
</evidence>
<feature type="chain" id="PRO_5012185018" description="Lectin-like protein BA14k" evidence="3">
    <location>
        <begin position="31"/>
        <end position="149"/>
    </location>
</feature>
<keyword evidence="5" id="KW-1185">Reference proteome</keyword>
<evidence type="ECO:0008006" key="6">
    <source>
        <dbReference type="Google" id="ProtNLM"/>
    </source>
</evidence>
<dbReference type="AlphaFoldDB" id="A0A1P8MY83"/>
<dbReference type="RefSeq" id="WP_076629414.1">
    <property type="nucleotide sequence ID" value="NZ_CP019312.1"/>
</dbReference>
<feature type="signal peptide" evidence="3">
    <location>
        <begin position="1"/>
        <end position="30"/>
    </location>
</feature>
<protein>
    <recommendedName>
        <fullName evidence="6">Lectin-like protein BA14k</fullName>
    </recommendedName>
</protein>
<dbReference type="OrthoDB" id="7876829at2"/>
<organism evidence="4 5">
    <name type="scientific">Tateyamaria omphalii</name>
    <dbReference type="NCBI Taxonomy" id="299262"/>
    <lineage>
        <taxon>Bacteria</taxon>
        <taxon>Pseudomonadati</taxon>
        <taxon>Pseudomonadota</taxon>
        <taxon>Alphaproteobacteria</taxon>
        <taxon>Rhodobacterales</taxon>
        <taxon>Roseobacteraceae</taxon>
        <taxon>Tateyamaria</taxon>
    </lineage>
</organism>
<reference evidence="4 5" key="1">
    <citation type="submission" date="2017-01" db="EMBL/GenBank/DDBJ databases">
        <title>Complete genome of Tateyamaria omphalii DOK1-4 isolated from seawater in Dokdo.</title>
        <authorList>
            <person name="Kim J.H."/>
            <person name="Chi W.-J."/>
        </authorList>
    </citation>
    <scope>NUCLEOTIDE SEQUENCE [LARGE SCALE GENOMIC DNA]</scope>
    <source>
        <strain evidence="4 5">DOK1-4</strain>
    </source>
</reference>
<dbReference type="Proteomes" id="UP000186336">
    <property type="component" value="Chromosome"/>
</dbReference>
<keyword evidence="2" id="KW-1133">Transmembrane helix</keyword>
<sequence length="149" mass="16892">MTLRIHRQFIGLVAAAAIAITGFSAAPARAGDDEVGAALAALLGLAIVGAVIHDRNKDRKKRHTVHTPVHPKPVPKRVNRKLLPQQCLRSFHTNQGQRRVFGQRCLHNHYQFAHSLPQTCRREFYTDRGWRRGYGARCMSRHGFQLARR</sequence>
<evidence type="ECO:0000256" key="1">
    <source>
        <dbReference type="SAM" id="MobiDB-lite"/>
    </source>
</evidence>
<dbReference type="STRING" id="299262.BWR18_15865"/>
<feature type="transmembrane region" description="Helical" evidence="2">
    <location>
        <begin position="35"/>
        <end position="52"/>
    </location>
</feature>
<keyword evidence="2" id="KW-0812">Transmembrane</keyword>
<keyword evidence="3" id="KW-0732">Signal</keyword>
<evidence type="ECO:0000313" key="4">
    <source>
        <dbReference type="EMBL" id="APX12993.1"/>
    </source>
</evidence>
<dbReference type="KEGG" id="tom:BWR18_15865"/>
<gene>
    <name evidence="4" type="ORF">BWR18_15865</name>
</gene>
<accession>A0A1P8MY83</accession>
<evidence type="ECO:0000256" key="3">
    <source>
        <dbReference type="SAM" id="SignalP"/>
    </source>
</evidence>
<dbReference type="EMBL" id="CP019312">
    <property type="protein sequence ID" value="APX12993.1"/>
    <property type="molecule type" value="Genomic_DNA"/>
</dbReference>
<feature type="region of interest" description="Disordered" evidence="1">
    <location>
        <begin position="57"/>
        <end position="76"/>
    </location>
</feature>
<keyword evidence="2" id="KW-0472">Membrane</keyword>
<name>A0A1P8MY83_9RHOB</name>
<proteinExistence type="predicted"/>
<evidence type="ECO:0000256" key="2">
    <source>
        <dbReference type="SAM" id="Phobius"/>
    </source>
</evidence>